<dbReference type="GO" id="GO:0051536">
    <property type="term" value="F:iron-sulfur cluster binding"/>
    <property type="evidence" value="ECO:0007669"/>
    <property type="project" value="InterPro"/>
</dbReference>
<name>I0IS00_LEPFC</name>
<feature type="domain" description="2Fe-2S ferredoxin-type" evidence="1">
    <location>
        <begin position="2"/>
        <end position="97"/>
    </location>
</feature>
<protein>
    <submittedName>
        <fullName evidence="2">Ferredoxin, 2Fe-2S</fullName>
    </submittedName>
</protein>
<reference evidence="3" key="2">
    <citation type="submission" date="2012-03" db="EMBL/GenBank/DDBJ databases">
        <title>The complete genome sequence of the pioneer microbe on fresh volcanic deposit, Leptospirillum ferrooxidans strain C2-3.</title>
        <authorList>
            <person name="Fujimura R."/>
            <person name="Sato Y."/>
            <person name="Nishizawa T."/>
            <person name="Nanba K."/>
            <person name="Oshima K."/>
            <person name="Hattori M."/>
            <person name="Kamijo T."/>
            <person name="Ohta H."/>
        </authorList>
    </citation>
    <scope>NUCLEOTIDE SEQUENCE [LARGE SCALE GENOMIC DNA]</scope>
    <source>
        <strain evidence="3">C2-3</strain>
    </source>
</reference>
<dbReference type="Gene3D" id="3.10.20.30">
    <property type="match status" value="1"/>
</dbReference>
<dbReference type="PATRIC" id="fig|1162668.3.peg.2827"/>
<dbReference type="STRING" id="1162668.LFE_2378"/>
<dbReference type="KEGG" id="lfc:LFE_2378"/>
<proteinExistence type="predicted"/>
<reference evidence="2 3" key="1">
    <citation type="journal article" date="2012" name="J. Bacteriol.">
        <title>Complete Genome Sequence of Leptospirillum ferrooxidans Strain C2-3, Isolated from a Fresh Volcanic Ash Deposit on the Island of Miyake, Japan.</title>
        <authorList>
            <person name="Fujimura R."/>
            <person name="Sato Y."/>
            <person name="Nishizawa T."/>
            <person name="Oshima K."/>
            <person name="Kim S.-W."/>
            <person name="Hattori M."/>
            <person name="Kamijo T."/>
            <person name="Ohta H."/>
        </authorList>
    </citation>
    <scope>NUCLEOTIDE SEQUENCE [LARGE SCALE GENOMIC DNA]</scope>
    <source>
        <strain evidence="2 3">C2-3</strain>
    </source>
</reference>
<dbReference type="PROSITE" id="PS51085">
    <property type="entry name" value="2FE2S_FER_2"/>
    <property type="match status" value="1"/>
</dbReference>
<sequence>MPKLTITELNKSVEIETGVPILISLMVQGISFGFVCGGNAACGTCNLIIKEGAETLKPRNAKEGFLAKAMMLADDNRLACQTEMGSGDLTVSVPALGRPQTPFSMPFPK</sequence>
<evidence type="ECO:0000313" key="2">
    <source>
        <dbReference type="EMBL" id="BAM08049.1"/>
    </source>
</evidence>
<dbReference type="CDD" id="cd00207">
    <property type="entry name" value="fer2"/>
    <property type="match status" value="1"/>
</dbReference>
<dbReference type="EMBL" id="AP012342">
    <property type="protein sequence ID" value="BAM08049.1"/>
    <property type="molecule type" value="Genomic_DNA"/>
</dbReference>
<evidence type="ECO:0000259" key="1">
    <source>
        <dbReference type="PROSITE" id="PS51085"/>
    </source>
</evidence>
<organism evidence="2 3">
    <name type="scientific">Leptospirillum ferrooxidans (strain C2-3)</name>
    <dbReference type="NCBI Taxonomy" id="1162668"/>
    <lineage>
        <taxon>Bacteria</taxon>
        <taxon>Pseudomonadati</taxon>
        <taxon>Nitrospirota</taxon>
        <taxon>Nitrospiria</taxon>
        <taxon>Nitrospirales</taxon>
        <taxon>Nitrospiraceae</taxon>
        <taxon>Leptospirillum</taxon>
    </lineage>
</organism>
<gene>
    <name evidence="2" type="ordered locus">LFE_2378</name>
</gene>
<dbReference type="InterPro" id="IPR036010">
    <property type="entry name" value="2Fe-2S_ferredoxin-like_sf"/>
</dbReference>
<evidence type="ECO:0000313" key="3">
    <source>
        <dbReference type="Proteomes" id="UP000007382"/>
    </source>
</evidence>
<dbReference type="OrthoDB" id="9807864at2"/>
<dbReference type="AlphaFoldDB" id="I0IS00"/>
<dbReference type="SUPFAM" id="SSF54292">
    <property type="entry name" value="2Fe-2S ferredoxin-like"/>
    <property type="match status" value="1"/>
</dbReference>
<dbReference type="RefSeq" id="WP_014450532.1">
    <property type="nucleotide sequence ID" value="NC_017094.1"/>
</dbReference>
<dbReference type="HOGENOM" id="CLU_082632_5_2_0"/>
<dbReference type="InterPro" id="IPR001041">
    <property type="entry name" value="2Fe-2S_ferredoxin-type"/>
</dbReference>
<dbReference type="InterPro" id="IPR012675">
    <property type="entry name" value="Beta-grasp_dom_sf"/>
</dbReference>
<dbReference type="Pfam" id="PF00111">
    <property type="entry name" value="Fer2"/>
    <property type="match status" value="1"/>
</dbReference>
<dbReference type="Proteomes" id="UP000007382">
    <property type="component" value="Chromosome"/>
</dbReference>
<keyword evidence="3" id="KW-1185">Reference proteome</keyword>
<dbReference type="eggNOG" id="COG0633">
    <property type="taxonomic scope" value="Bacteria"/>
</dbReference>
<accession>I0IS00</accession>